<evidence type="ECO:0000313" key="3">
    <source>
        <dbReference type="EMBL" id="HIU22332.1"/>
    </source>
</evidence>
<dbReference type="Gene3D" id="3.30.420.200">
    <property type="match status" value="1"/>
</dbReference>
<evidence type="ECO:0000313" key="4">
    <source>
        <dbReference type="Proteomes" id="UP000824087"/>
    </source>
</evidence>
<evidence type="ECO:0000259" key="2">
    <source>
        <dbReference type="Pfam" id="PF00814"/>
    </source>
</evidence>
<dbReference type="NCBIfam" id="TIGR03725">
    <property type="entry name" value="T6A_YeaZ"/>
    <property type="match status" value="1"/>
</dbReference>
<evidence type="ECO:0000256" key="1">
    <source>
        <dbReference type="SAM" id="MobiDB-lite"/>
    </source>
</evidence>
<reference evidence="3" key="1">
    <citation type="submission" date="2020-10" db="EMBL/GenBank/DDBJ databases">
        <authorList>
            <person name="Gilroy R."/>
        </authorList>
    </citation>
    <scope>NUCLEOTIDE SEQUENCE</scope>
    <source>
        <strain evidence="3">CHK197-8231</strain>
    </source>
</reference>
<dbReference type="SUPFAM" id="SSF53067">
    <property type="entry name" value="Actin-like ATPase domain"/>
    <property type="match status" value="1"/>
</dbReference>
<accession>A0A9D1HUM7</accession>
<dbReference type="Proteomes" id="UP000824087">
    <property type="component" value="Unassembled WGS sequence"/>
</dbReference>
<reference evidence="3" key="2">
    <citation type="journal article" date="2021" name="PeerJ">
        <title>Extensive microbial diversity within the chicken gut microbiome revealed by metagenomics and culture.</title>
        <authorList>
            <person name="Gilroy R."/>
            <person name="Ravi A."/>
            <person name="Getino M."/>
            <person name="Pursley I."/>
            <person name="Horton D.L."/>
            <person name="Alikhan N.F."/>
            <person name="Baker D."/>
            <person name="Gharbi K."/>
            <person name="Hall N."/>
            <person name="Watson M."/>
            <person name="Adriaenssens E.M."/>
            <person name="Foster-Nyarko E."/>
            <person name="Jarju S."/>
            <person name="Secka A."/>
            <person name="Antonio M."/>
            <person name="Oren A."/>
            <person name="Chaudhuri R.R."/>
            <person name="La Ragione R."/>
            <person name="Hildebrand F."/>
            <person name="Pallen M.J."/>
        </authorList>
    </citation>
    <scope>NUCLEOTIDE SEQUENCE</scope>
    <source>
        <strain evidence="3">CHK197-8231</strain>
    </source>
</reference>
<dbReference type="AlphaFoldDB" id="A0A9D1HUM7"/>
<dbReference type="EMBL" id="DVML01000012">
    <property type="protein sequence ID" value="HIU22332.1"/>
    <property type="molecule type" value="Genomic_DNA"/>
</dbReference>
<dbReference type="InterPro" id="IPR022496">
    <property type="entry name" value="T6A_TsaB"/>
</dbReference>
<dbReference type="CDD" id="cd24032">
    <property type="entry name" value="ASKHA_NBD_TsaB"/>
    <property type="match status" value="1"/>
</dbReference>
<comment type="caution">
    <text evidence="3">The sequence shown here is derived from an EMBL/GenBank/DDBJ whole genome shotgun (WGS) entry which is preliminary data.</text>
</comment>
<dbReference type="Gene3D" id="3.30.420.40">
    <property type="match status" value="1"/>
</dbReference>
<dbReference type="GO" id="GO:0002949">
    <property type="term" value="P:tRNA threonylcarbamoyladenosine modification"/>
    <property type="evidence" value="ECO:0007669"/>
    <property type="project" value="InterPro"/>
</dbReference>
<dbReference type="InterPro" id="IPR043129">
    <property type="entry name" value="ATPase_NBD"/>
</dbReference>
<feature type="domain" description="Gcp-like" evidence="2">
    <location>
        <begin position="35"/>
        <end position="144"/>
    </location>
</feature>
<proteinExistence type="predicted"/>
<dbReference type="InterPro" id="IPR000905">
    <property type="entry name" value="Gcp-like_dom"/>
</dbReference>
<feature type="compositionally biased region" description="Basic and acidic residues" evidence="1">
    <location>
        <begin position="198"/>
        <end position="212"/>
    </location>
</feature>
<sequence length="212" mass="24394">MRNLFIDTASSRIILAILEDDKIVYEKNVENDMNLSTRIFPLIDEMFQKTNMQPIDIDRIYVVNGPGSFTGVRIGVTIAKTMAWALHKEIVPLSELELMATTSVEQTYKVPYIDARREAVFGAIYDKDNQVLLKEQYISIEELCKHIPDMNDVAFLGYTPIHIDGTMVEPNVNLSMLIKRHQNDRSLNPHEVNPNYLKRTEAEEKLEKSLHD</sequence>
<gene>
    <name evidence="3" type="primary">tsaB</name>
    <name evidence="3" type="ORF">IAD49_01990</name>
</gene>
<feature type="region of interest" description="Disordered" evidence="1">
    <location>
        <begin position="185"/>
        <end position="212"/>
    </location>
</feature>
<organism evidence="3 4">
    <name type="scientific">Candidatus Fimihabitans intestinipullorum</name>
    <dbReference type="NCBI Taxonomy" id="2840820"/>
    <lineage>
        <taxon>Bacteria</taxon>
        <taxon>Bacillati</taxon>
        <taxon>Mycoplasmatota</taxon>
        <taxon>Mycoplasmatota incertae sedis</taxon>
        <taxon>Candidatus Fimihabitans</taxon>
    </lineage>
</organism>
<dbReference type="Pfam" id="PF00814">
    <property type="entry name" value="TsaD"/>
    <property type="match status" value="1"/>
</dbReference>
<name>A0A9D1HUM7_9BACT</name>
<protein>
    <submittedName>
        <fullName evidence="3">tRNA (Adenosine(37)-N6)-threonylcarbamoyltransferase complex dimerization subunit type 1 TsaB</fullName>
    </submittedName>
</protein>